<dbReference type="EnsemblPlants" id="KEH30213">
    <property type="protein sequence ID" value="KEH30213"/>
    <property type="gene ID" value="MTR_4g065020"/>
</dbReference>
<reference evidence="1 3" key="1">
    <citation type="journal article" date="2011" name="Nature">
        <title>The Medicago genome provides insight into the evolution of rhizobial symbioses.</title>
        <authorList>
            <person name="Young N.D."/>
            <person name="Debelle F."/>
            <person name="Oldroyd G.E."/>
            <person name="Geurts R."/>
            <person name="Cannon S.B."/>
            <person name="Udvardi M.K."/>
            <person name="Benedito V.A."/>
            <person name="Mayer K.F."/>
            <person name="Gouzy J."/>
            <person name="Schoof H."/>
            <person name="Van de Peer Y."/>
            <person name="Proost S."/>
            <person name="Cook D.R."/>
            <person name="Meyers B.C."/>
            <person name="Spannagl M."/>
            <person name="Cheung F."/>
            <person name="De Mita S."/>
            <person name="Krishnakumar V."/>
            <person name="Gundlach H."/>
            <person name="Zhou S."/>
            <person name="Mudge J."/>
            <person name="Bharti A.K."/>
            <person name="Murray J.D."/>
            <person name="Naoumkina M.A."/>
            <person name="Rosen B."/>
            <person name="Silverstein K.A."/>
            <person name="Tang H."/>
            <person name="Rombauts S."/>
            <person name="Zhao P.X."/>
            <person name="Zhou P."/>
            <person name="Barbe V."/>
            <person name="Bardou P."/>
            <person name="Bechner M."/>
            <person name="Bellec A."/>
            <person name="Berger A."/>
            <person name="Berges H."/>
            <person name="Bidwell S."/>
            <person name="Bisseling T."/>
            <person name="Choisne N."/>
            <person name="Couloux A."/>
            <person name="Denny R."/>
            <person name="Deshpande S."/>
            <person name="Dai X."/>
            <person name="Doyle J.J."/>
            <person name="Dudez A.M."/>
            <person name="Farmer A.D."/>
            <person name="Fouteau S."/>
            <person name="Franken C."/>
            <person name="Gibelin C."/>
            <person name="Gish J."/>
            <person name="Goldstein S."/>
            <person name="Gonzalez A.J."/>
            <person name="Green P.J."/>
            <person name="Hallab A."/>
            <person name="Hartog M."/>
            <person name="Hua A."/>
            <person name="Humphray S.J."/>
            <person name="Jeong D.H."/>
            <person name="Jing Y."/>
            <person name="Jocker A."/>
            <person name="Kenton S.M."/>
            <person name="Kim D.J."/>
            <person name="Klee K."/>
            <person name="Lai H."/>
            <person name="Lang C."/>
            <person name="Lin S."/>
            <person name="Macmil S.L."/>
            <person name="Magdelenat G."/>
            <person name="Matthews L."/>
            <person name="McCorrison J."/>
            <person name="Monaghan E.L."/>
            <person name="Mun J.H."/>
            <person name="Najar F.Z."/>
            <person name="Nicholson C."/>
            <person name="Noirot C."/>
            <person name="O'Bleness M."/>
            <person name="Paule C.R."/>
            <person name="Poulain J."/>
            <person name="Prion F."/>
            <person name="Qin B."/>
            <person name="Qu C."/>
            <person name="Retzel E.F."/>
            <person name="Riddle C."/>
            <person name="Sallet E."/>
            <person name="Samain S."/>
            <person name="Samson N."/>
            <person name="Sanders I."/>
            <person name="Saurat O."/>
            <person name="Scarpelli C."/>
            <person name="Schiex T."/>
            <person name="Segurens B."/>
            <person name="Severin A.J."/>
            <person name="Sherrier D.J."/>
            <person name="Shi R."/>
            <person name="Sims S."/>
            <person name="Singer S.R."/>
            <person name="Sinharoy S."/>
            <person name="Sterck L."/>
            <person name="Viollet A."/>
            <person name="Wang B.B."/>
            <person name="Wang K."/>
            <person name="Wang M."/>
            <person name="Wang X."/>
            <person name="Warfsmann J."/>
            <person name="Weissenbach J."/>
            <person name="White D.D."/>
            <person name="White J.D."/>
            <person name="Wiley G.B."/>
            <person name="Wincker P."/>
            <person name="Xing Y."/>
            <person name="Yang L."/>
            <person name="Yao Z."/>
            <person name="Ying F."/>
            <person name="Zhai J."/>
            <person name="Zhou L."/>
            <person name="Zuber A."/>
            <person name="Denarie J."/>
            <person name="Dixon R.A."/>
            <person name="May G.D."/>
            <person name="Schwartz D.C."/>
            <person name="Rogers J."/>
            <person name="Quetier F."/>
            <person name="Town C.D."/>
            <person name="Roe B.A."/>
        </authorList>
    </citation>
    <scope>NUCLEOTIDE SEQUENCE [LARGE SCALE GENOMIC DNA]</scope>
    <source>
        <strain evidence="1">A17</strain>
        <strain evidence="2 3">cv. Jemalong A17</strain>
    </source>
</reference>
<evidence type="ECO:0000313" key="1">
    <source>
        <dbReference type="EMBL" id="KEH30213.1"/>
    </source>
</evidence>
<name>A0A072UMA3_MEDTR</name>
<reference evidence="1 3" key="2">
    <citation type="journal article" date="2014" name="BMC Genomics">
        <title>An improved genome release (version Mt4.0) for the model legume Medicago truncatula.</title>
        <authorList>
            <person name="Tang H."/>
            <person name="Krishnakumar V."/>
            <person name="Bidwell S."/>
            <person name="Rosen B."/>
            <person name="Chan A."/>
            <person name="Zhou S."/>
            <person name="Gentzbittel L."/>
            <person name="Childs K.L."/>
            <person name="Yandell M."/>
            <person name="Gundlach H."/>
            <person name="Mayer K.F."/>
            <person name="Schwartz D.C."/>
            <person name="Town C.D."/>
        </authorList>
    </citation>
    <scope>GENOME REANNOTATION</scope>
    <source>
        <strain evidence="1">A17</strain>
        <strain evidence="2 3">cv. Jemalong A17</strain>
    </source>
</reference>
<proteinExistence type="predicted"/>
<reference evidence="2" key="3">
    <citation type="submission" date="2015-04" db="UniProtKB">
        <authorList>
            <consortium name="EnsemblPlants"/>
        </authorList>
    </citation>
    <scope>IDENTIFICATION</scope>
    <source>
        <strain evidence="2">cv. Jemalong A17</strain>
    </source>
</reference>
<gene>
    <name evidence="1" type="ordered locus">MTR_4g065020</name>
</gene>
<keyword evidence="3" id="KW-1185">Reference proteome</keyword>
<accession>A0A072UMA3</accession>
<sequence>MDRVRPYIRMPPTLYAHTPASSHSTSAKYKWLEHDEDKIKKSFNSRGSLALKNALFKKVEMKREPTCFELYDRPHRPK</sequence>
<dbReference type="AlphaFoldDB" id="A0A072UMA3"/>
<dbReference type="Proteomes" id="UP000002051">
    <property type="component" value="Chromosome 4"/>
</dbReference>
<dbReference type="HOGENOM" id="CLU_2625691_0_0_1"/>
<evidence type="ECO:0000313" key="2">
    <source>
        <dbReference type="EnsemblPlants" id="KEH30213"/>
    </source>
</evidence>
<evidence type="ECO:0000313" key="3">
    <source>
        <dbReference type="Proteomes" id="UP000002051"/>
    </source>
</evidence>
<protein>
    <submittedName>
        <fullName evidence="1 2">Uncharacterized protein</fullName>
    </submittedName>
</protein>
<dbReference type="EMBL" id="CM001220">
    <property type="protein sequence ID" value="KEH30213.1"/>
    <property type="molecule type" value="Genomic_DNA"/>
</dbReference>
<organism evidence="1 3">
    <name type="scientific">Medicago truncatula</name>
    <name type="common">Barrel medic</name>
    <name type="synonym">Medicago tribuloides</name>
    <dbReference type="NCBI Taxonomy" id="3880"/>
    <lineage>
        <taxon>Eukaryota</taxon>
        <taxon>Viridiplantae</taxon>
        <taxon>Streptophyta</taxon>
        <taxon>Embryophyta</taxon>
        <taxon>Tracheophyta</taxon>
        <taxon>Spermatophyta</taxon>
        <taxon>Magnoliopsida</taxon>
        <taxon>eudicotyledons</taxon>
        <taxon>Gunneridae</taxon>
        <taxon>Pentapetalae</taxon>
        <taxon>rosids</taxon>
        <taxon>fabids</taxon>
        <taxon>Fabales</taxon>
        <taxon>Fabaceae</taxon>
        <taxon>Papilionoideae</taxon>
        <taxon>50 kb inversion clade</taxon>
        <taxon>NPAAA clade</taxon>
        <taxon>Hologalegina</taxon>
        <taxon>IRL clade</taxon>
        <taxon>Trifolieae</taxon>
        <taxon>Medicago</taxon>
    </lineage>
</organism>